<evidence type="ECO:0000313" key="1">
    <source>
        <dbReference type="EMBL" id="OUQ04158.1"/>
    </source>
</evidence>
<dbReference type="RefSeq" id="WP_087257850.1">
    <property type="nucleotide sequence ID" value="NZ_NFLB01000014.1"/>
</dbReference>
<accession>A0A1Y4QFV8</accession>
<dbReference type="Pfam" id="PF14253">
    <property type="entry name" value="AbiH"/>
    <property type="match status" value="1"/>
</dbReference>
<dbReference type="AlphaFoldDB" id="A0A1Y4QFV8"/>
<sequence>MKNVLVIGNGFDIAHGLYTKYIDFYNFCNAIKRVIDDKREIAIREDIKEKLLKSEFMKSTANIINNKKIVNDEILEKMINICKDNYWLNCIEERNLSNDPHWCDIEGVIADEISELSYIAKKYDGSKSNILNISRSKELANLFQEVISHAQKNQSFKTSVYLLKEKLLSDLNDLTWMLEIYLSKFLNRKSKTYKFFETLNIDYIINFNYTDTYNKLYKKNIPTHFIHGKIRNNDKDAINMVFGIGDSINEDDDNYEFIEFQKYYQRIIYKTGNDYAKWLDNDEIMNIFIFGHSVNEVDGDIIERLITRKHTHIYIYYYDQQALNSIVANLTRILGKDMIIDYTNKNKIVFLVNDINNPFNISKDPLIMDHRELIEV</sequence>
<comment type="caution">
    <text evidence="1">The sequence shown here is derived from an EMBL/GenBank/DDBJ whole genome shotgun (WGS) entry which is preliminary data.</text>
</comment>
<gene>
    <name evidence="1" type="ORF">B5E91_11610</name>
</gene>
<dbReference type="InterPro" id="IPR025935">
    <property type="entry name" value="AbiH"/>
</dbReference>
<evidence type="ECO:0008006" key="3">
    <source>
        <dbReference type="Google" id="ProtNLM"/>
    </source>
</evidence>
<evidence type="ECO:0000313" key="2">
    <source>
        <dbReference type="Proteomes" id="UP000196258"/>
    </source>
</evidence>
<name>A0A1Y4QFV8_9FIRM</name>
<protein>
    <recommendedName>
        <fullName evidence="3">Bacteriophage abortive infection AbiH</fullName>
    </recommendedName>
</protein>
<organism evidence="1 2">
    <name type="scientific">Thomasclavelia spiroformis</name>
    <dbReference type="NCBI Taxonomy" id="29348"/>
    <lineage>
        <taxon>Bacteria</taxon>
        <taxon>Bacillati</taxon>
        <taxon>Bacillota</taxon>
        <taxon>Erysipelotrichia</taxon>
        <taxon>Erysipelotrichales</taxon>
        <taxon>Coprobacillaceae</taxon>
        <taxon>Thomasclavelia</taxon>
    </lineage>
</organism>
<proteinExistence type="predicted"/>
<dbReference type="Proteomes" id="UP000196258">
    <property type="component" value="Unassembled WGS sequence"/>
</dbReference>
<reference evidence="2" key="1">
    <citation type="submission" date="2017-04" db="EMBL/GenBank/DDBJ databases">
        <title>Function of individual gut microbiota members based on whole genome sequencing of pure cultures obtained from chicken caecum.</title>
        <authorList>
            <person name="Medvecky M."/>
            <person name="Cejkova D."/>
            <person name="Polansky O."/>
            <person name="Karasova D."/>
            <person name="Kubasova T."/>
            <person name="Cizek A."/>
            <person name="Rychlik I."/>
        </authorList>
    </citation>
    <scope>NUCLEOTIDE SEQUENCE [LARGE SCALE GENOMIC DNA]</scope>
    <source>
        <strain evidence="2">An149</strain>
    </source>
</reference>
<dbReference type="EMBL" id="NFLB01000014">
    <property type="protein sequence ID" value="OUQ04158.1"/>
    <property type="molecule type" value="Genomic_DNA"/>
</dbReference>